<organism evidence="2 3">
    <name type="scientific">Amycolatopsis decaplanina DSM 44594</name>
    <dbReference type="NCBI Taxonomy" id="1284240"/>
    <lineage>
        <taxon>Bacteria</taxon>
        <taxon>Bacillati</taxon>
        <taxon>Actinomycetota</taxon>
        <taxon>Actinomycetes</taxon>
        <taxon>Pseudonocardiales</taxon>
        <taxon>Pseudonocardiaceae</taxon>
        <taxon>Amycolatopsis</taxon>
    </lineage>
</organism>
<dbReference type="AlphaFoldDB" id="M2ZSL0"/>
<accession>M2ZSL0</accession>
<dbReference type="Proteomes" id="UP000054226">
    <property type="component" value="Unassembled WGS sequence"/>
</dbReference>
<feature type="compositionally biased region" description="Polar residues" evidence="1">
    <location>
        <begin position="69"/>
        <end position="80"/>
    </location>
</feature>
<evidence type="ECO:0000256" key="1">
    <source>
        <dbReference type="SAM" id="MobiDB-lite"/>
    </source>
</evidence>
<name>M2ZSL0_9PSEU</name>
<dbReference type="PATRIC" id="fig|1284240.4.peg.1113"/>
<evidence type="ECO:0000313" key="3">
    <source>
        <dbReference type="Proteomes" id="UP000054226"/>
    </source>
</evidence>
<sequence length="80" mass="9045">MWRSYVEEWDRSLRAANRPHTTRYNYELAVTQLSDFLGGPDLPEFLEKMDMPADDDSDASHDPTDVGPRSTSGSAPSRVE</sequence>
<dbReference type="EMBL" id="AOHO01000028">
    <property type="protein sequence ID" value="EME63334.1"/>
    <property type="molecule type" value="Genomic_DNA"/>
</dbReference>
<feature type="region of interest" description="Disordered" evidence="1">
    <location>
        <begin position="39"/>
        <end position="80"/>
    </location>
</feature>
<evidence type="ECO:0000313" key="2">
    <source>
        <dbReference type="EMBL" id="EME63334.1"/>
    </source>
</evidence>
<comment type="caution">
    <text evidence="2">The sequence shown here is derived from an EMBL/GenBank/DDBJ whole genome shotgun (WGS) entry which is preliminary data.</text>
</comment>
<dbReference type="RefSeq" id="WP_007029037.1">
    <property type="nucleotide sequence ID" value="NZ_AOHO01000028.1"/>
</dbReference>
<dbReference type="OrthoDB" id="3183879at2"/>
<reference evidence="2 3" key="1">
    <citation type="journal article" date="2013" name="Genome Announc.">
        <title>Draft Genome Sequence of Amycolatopsis decaplanina Strain DSM 44594T.</title>
        <authorList>
            <person name="Kaur N."/>
            <person name="Kumar S."/>
            <person name="Bala M."/>
            <person name="Raghava G.P."/>
            <person name="Mayilraj S."/>
        </authorList>
    </citation>
    <scope>NUCLEOTIDE SEQUENCE [LARGE SCALE GENOMIC DNA]</scope>
    <source>
        <strain evidence="2 3">DSM 44594</strain>
    </source>
</reference>
<gene>
    <name evidence="2" type="ORF">H074_05532</name>
</gene>
<protein>
    <submittedName>
        <fullName evidence="2">Integrase family protein</fullName>
    </submittedName>
</protein>
<keyword evidence="3" id="KW-1185">Reference proteome</keyword>
<proteinExistence type="predicted"/>